<dbReference type="EMBL" id="CP033433">
    <property type="protein sequence ID" value="AYQ74921.1"/>
    <property type="molecule type" value="Genomic_DNA"/>
</dbReference>
<dbReference type="NCBIfam" id="TIGR02677">
    <property type="entry name" value="TIGR02677 family protein"/>
    <property type="match status" value="1"/>
</dbReference>
<dbReference type="InterPro" id="IPR013493">
    <property type="entry name" value="CHP02677"/>
</dbReference>
<evidence type="ECO:0000313" key="1">
    <source>
        <dbReference type="EMBL" id="AYQ74921.1"/>
    </source>
</evidence>
<gene>
    <name evidence="1" type="ORF">EAV92_21620</name>
</gene>
<dbReference type="Proteomes" id="UP000269097">
    <property type="component" value="Chromosome"/>
</dbReference>
<organism evidence="1 2">
    <name type="scientific">Cohnella candidum</name>
    <dbReference type="NCBI Taxonomy" id="2674991"/>
    <lineage>
        <taxon>Bacteria</taxon>
        <taxon>Bacillati</taxon>
        <taxon>Bacillota</taxon>
        <taxon>Bacilli</taxon>
        <taxon>Bacillales</taxon>
        <taxon>Paenibacillaceae</taxon>
        <taxon>Cohnella</taxon>
    </lineage>
</organism>
<evidence type="ECO:0000313" key="2">
    <source>
        <dbReference type="Proteomes" id="UP000269097"/>
    </source>
</evidence>
<keyword evidence="2" id="KW-1185">Reference proteome</keyword>
<dbReference type="RefSeq" id="WP_123043001.1">
    <property type="nucleotide sequence ID" value="NZ_CP033433.1"/>
</dbReference>
<accession>A0A3G3K441</accession>
<proteinExistence type="predicted"/>
<dbReference type="Pfam" id="PF09660">
    <property type="entry name" value="DUF2397"/>
    <property type="match status" value="1"/>
</dbReference>
<dbReference type="KEGG" id="coh:EAV92_21620"/>
<reference evidence="1 2" key="1">
    <citation type="submission" date="2018-10" db="EMBL/GenBank/DDBJ databases">
        <title>Genome Sequence of Cohnella sp.</title>
        <authorList>
            <person name="Srinivasan S."/>
            <person name="Kim M.K."/>
        </authorList>
    </citation>
    <scope>NUCLEOTIDE SEQUENCE [LARGE SCALE GENOMIC DNA]</scope>
    <source>
        <strain evidence="1 2">18JY8-7</strain>
    </source>
</reference>
<name>A0A3G3K441_9BACL</name>
<protein>
    <submittedName>
        <fullName evidence="1">TIGR02677 family protein</fullName>
    </submittedName>
</protein>
<dbReference type="AlphaFoldDB" id="A0A3G3K441"/>
<sequence>MRNAITAAGLRDVPELRYLNADHNVARYRAVMKFFYLEYQRLRYWMRPEEVYEGVCAWGVLENYTLEQCMSDLEVLKNWQNLASRHDGGRAVTIEEYMRKKSLYLLTPYSIEIERMLETLETIKGYGGSLETTYLDTIAECLLDIRKKVGDFRGGEALACWDKLFHAFKQMHENAADFIGSMNSIQAEEMMATDAFLSMKDRLTDYLQHFVRGLQQSAYQIEGHLQLITPVIRDFFLEQAVDDEMAKPRLEAGSTREELLEQWTRGWMNLRRWFLGDDREISELQQLERATKDTIAKVVRSALRLQERRRVGVSRRKDLEWLARRFDQSESLEEAHRLAAYVFGLFPGRHLQGEDSRVRTTDRADASMWEEPPFVRGIRSRSLKRLGKGEAEPVRSDEERKRQHREVVEAQLREERELLERLAKRGTVALEGFGVLAPRDRLRLLSWIGRCTASQKRSFVTSDGYRITLSEAAEGRRVTLRCTDGDLEMPDYSLSFGYALEERMAKANG</sequence>